<keyword evidence="3" id="KW-1185">Reference proteome</keyword>
<accession>A0ABS8THR3</accession>
<reference evidence="2 3" key="1">
    <citation type="journal article" date="2021" name="BMC Genomics">
        <title>Datura genome reveals duplications of psychoactive alkaloid biosynthetic genes and high mutation rate following tissue culture.</title>
        <authorList>
            <person name="Rajewski A."/>
            <person name="Carter-House D."/>
            <person name="Stajich J."/>
            <person name="Litt A."/>
        </authorList>
    </citation>
    <scope>NUCLEOTIDE SEQUENCE [LARGE SCALE GENOMIC DNA]</scope>
    <source>
        <strain evidence="2">AR-01</strain>
    </source>
</reference>
<evidence type="ECO:0000256" key="1">
    <source>
        <dbReference type="SAM" id="Phobius"/>
    </source>
</evidence>
<sequence>MKGKSVCKVSLQQHLGLQEKTSSVLVDFTLVEDLPAKVGCIFSDISDIEQENLNTFILKASRRGVQFVFMGSGQTPGLNMSLEYFEEELKVYSFFYQGIFAPHPAFYVYCVLVLSVVAKLFVRSSLTRIKKVGSQKLLGSGKVCTKVAVCLARPMDPNVGRVMFVLCYYEESSVAAGAPYASLCMCSPEVL</sequence>
<dbReference type="Proteomes" id="UP000823775">
    <property type="component" value="Unassembled WGS sequence"/>
</dbReference>
<evidence type="ECO:0000313" key="2">
    <source>
        <dbReference type="EMBL" id="MCD7471042.1"/>
    </source>
</evidence>
<comment type="caution">
    <text evidence="2">The sequence shown here is derived from an EMBL/GenBank/DDBJ whole genome shotgun (WGS) entry which is preliminary data.</text>
</comment>
<protein>
    <submittedName>
        <fullName evidence="2">Uncharacterized protein</fullName>
    </submittedName>
</protein>
<keyword evidence="1" id="KW-0472">Membrane</keyword>
<organism evidence="2 3">
    <name type="scientific">Datura stramonium</name>
    <name type="common">Jimsonweed</name>
    <name type="synonym">Common thornapple</name>
    <dbReference type="NCBI Taxonomy" id="4076"/>
    <lineage>
        <taxon>Eukaryota</taxon>
        <taxon>Viridiplantae</taxon>
        <taxon>Streptophyta</taxon>
        <taxon>Embryophyta</taxon>
        <taxon>Tracheophyta</taxon>
        <taxon>Spermatophyta</taxon>
        <taxon>Magnoliopsida</taxon>
        <taxon>eudicotyledons</taxon>
        <taxon>Gunneridae</taxon>
        <taxon>Pentapetalae</taxon>
        <taxon>asterids</taxon>
        <taxon>lamiids</taxon>
        <taxon>Solanales</taxon>
        <taxon>Solanaceae</taxon>
        <taxon>Solanoideae</taxon>
        <taxon>Datureae</taxon>
        <taxon>Datura</taxon>
    </lineage>
</organism>
<gene>
    <name evidence="2" type="ORF">HAX54_011322</name>
</gene>
<keyword evidence="1" id="KW-0812">Transmembrane</keyword>
<name>A0ABS8THR3_DATST</name>
<proteinExistence type="predicted"/>
<evidence type="ECO:0000313" key="3">
    <source>
        <dbReference type="Proteomes" id="UP000823775"/>
    </source>
</evidence>
<dbReference type="EMBL" id="JACEIK010001640">
    <property type="protein sequence ID" value="MCD7471042.1"/>
    <property type="molecule type" value="Genomic_DNA"/>
</dbReference>
<feature type="transmembrane region" description="Helical" evidence="1">
    <location>
        <begin position="104"/>
        <end position="122"/>
    </location>
</feature>
<keyword evidence="1" id="KW-1133">Transmembrane helix</keyword>